<dbReference type="PANTHER" id="PTHR30481:SF3">
    <property type="entry name" value="DNA ADENINE METHYLASE"/>
    <property type="match status" value="1"/>
</dbReference>
<dbReference type="GO" id="GO:0032259">
    <property type="term" value="P:methylation"/>
    <property type="evidence" value="ECO:0007669"/>
    <property type="project" value="UniProtKB-KW"/>
</dbReference>
<evidence type="ECO:0000256" key="4">
    <source>
        <dbReference type="ARBA" id="ARBA00022679"/>
    </source>
</evidence>
<dbReference type="SUPFAM" id="SSF53335">
    <property type="entry name" value="S-adenosyl-L-methionine-dependent methyltransferases"/>
    <property type="match status" value="1"/>
</dbReference>
<dbReference type="GO" id="GO:0006298">
    <property type="term" value="P:mismatch repair"/>
    <property type="evidence" value="ECO:0007669"/>
    <property type="project" value="TreeGrafter"/>
</dbReference>
<evidence type="ECO:0000256" key="3">
    <source>
        <dbReference type="ARBA" id="ARBA00022603"/>
    </source>
</evidence>
<keyword evidence="5" id="KW-0949">S-adenosyl-L-methionine</keyword>
<comment type="catalytic activity">
    <reaction evidence="6">
        <text>a 2'-deoxyadenosine in DNA + S-adenosyl-L-methionine = an N(6)-methyl-2'-deoxyadenosine in DNA + S-adenosyl-L-homocysteine + H(+)</text>
        <dbReference type="Rhea" id="RHEA:15197"/>
        <dbReference type="Rhea" id="RHEA-COMP:12418"/>
        <dbReference type="Rhea" id="RHEA-COMP:12419"/>
        <dbReference type="ChEBI" id="CHEBI:15378"/>
        <dbReference type="ChEBI" id="CHEBI:57856"/>
        <dbReference type="ChEBI" id="CHEBI:59789"/>
        <dbReference type="ChEBI" id="CHEBI:90615"/>
        <dbReference type="ChEBI" id="CHEBI:90616"/>
        <dbReference type="EC" id="2.1.1.72"/>
    </reaction>
</comment>
<dbReference type="NCBIfam" id="TIGR00571">
    <property type="entry name" value="dam"/>
    <property type="match status" value="1"/>
</dbReference>
<keyword evidence="4 7" id="KW-0808">Transferase</keyword>
<comment type="similarity">
    <text evidence="1">Belongs to the N(4)/N(6)-methyltransferase family.</text>
</comment>
<dbReference type="InterPro" id="IPR012327">
    <property type="entry name" value="MeTrfase_D12"/>
</dbReference>
<dbReference type="InterPro" id="IPR023095">
    <property type="entry name" value="Ade_MeTrfase_dom_2"/>
</dbReference>
<dbReference type="GO" id="GO:0009307">
    <property type="term" value="P:DNA restriction-modification system"/>
    <property type="evidence" value="ECO:0007669"/>
    <property type="project" value="InterPro"/>
</dbReference>
<evidence type="ECO:0000256" key="5">
    <source>
        <dbReference type="ARBA" id="ARBA00022691"/>
    </source>
</evidence>
<dbReference type="EMBL" id="CP036347">
    <property type="protein sequence ID" value="QDU05925.1"/>
    <property type="molecule type" value="Genomic_DNA"/>
</dbReference>
<dbReference type="EC" id="2.1.1.72" evidence="2"/>
<organism evidence="7 8">
    <name type="scientific">Gimesia chilikensis</name>
    <dbReference type="NCBI Taxonomy" id="2605989"/>
    <lineage>
        <taxon>Bacteria</taxon>
        <taxon>Pseudomonadati</taxon>
        <taxon>Planctomycetota</taxon>
        <taxon>Planctomycetia</taxon>
        <taxon>Planctomycetales</taxon>
        <taxon>Planctomycetaceae</taxon>
        <taxon>Gimesia</taxon>
    </lineage>
</organism>
<evidence type="ECO:0000256" key="6">
    <source>
        <dbReference type="ARBA" id="ARBA00047942"/>
    </source>
</evidence>
<evidence type="ECO:0000313" key="7">
    <source>
        <dbReference type="EMBL" id="QDU05925.1"/>
    </source>
</evidence>
<evidence type="ECO:0000313" key="8">
    <source>
        <dbReference type="Proteomes" id="UP000320722"/>
    </source>
</evidence>
<name>A0A517WKZ8_9PLAN</name>
<accession>A0A517WKZ8</accession>
<proteinExistence type="inferred from homology"/>
<protein>
    <recommendedName>
        <fullName evidence="2">site-specific DNA-methyltransferase (adenine-specific)</fullName>
        <ecNumber evidence="2">2.1.1.72</ecNumber>
    </recommendedName>
</protein>
<dbReference type="GO" id="GO:0043565">
    <property type="term" value="F:sequence-specific DNA binding"/>
    <property type="evidence" value="ECO:0007669"/>
    <property type="project" value="TreeGrafter"/>
</dbReference>
<gene>
    <name evidence="7" type="primary">dam</name>
    <name evidence="7" type="ORF">V6x_56690</name>
</gene>
<dbReference type="AlphaFoldDB" id="A0A517WKZ8"/>
<dbReference type="Gene3D" id="1.10.1020.10">
    <property type="entry name" value="Adenine-specific Methyltransferase, Domain 2"/>
    <property type="match status" value="1"/>
</dbReference>
<dbReference type="Pfam" id="PF02086">
    <property type="entry name" value="MethyltransfD12"/>
    <property type="match status" value="1"/>
</dbReference>
<dbReference type="PANTHER" id="PTHR30481">
    <property type="entry name" value="DNA ADENINE METHYLASE"/>
    <property type="match status" value="1"/>
</dbReference>
<dbReference type="REBASE" id="356406">
    <property type="entry name" value="M.PbaV6ORF56690P"/>
</dbReference>
<dbReference type="InterPro" id="IPR029063">
    <property type="entry name" value="SAM-dependent_MTases_sf"/>
</dbReference>
<dbReference type="GO" id="GO:0009007">
    <property type="term" value="F:site-specific DNA-methyltransferase (adenine-specific) activity"/>
    <property type="evidence" value="ECO:0007669"/>
    <property type="project" value="UniProtKB-EC"/>
</dbReference>
<evidence type="ECO:0000256" key="1">
    <source>
        <dbReference type="ARBA" id="ARBA00006594"/>
    </source>
</evidence>
<dbReference type="GO" id="GO:1904047">
    <property type="term" value="F:S-adenosyl-L-methionine binding"/>
    <property type="evidence" value="ECO:0007669"/>
    <property type="project" value="TreeGrafter"/>
</dbReference>
<keyword evidence="3 7" id="KW-0489">Methyltransferase</keyword>
<dbReference type="Proteomes" id="UP000320722">
    <property type="component" value="Chromosome"/>
</dbReference>
<reference evidence="7 8" key="1">
    <citation type="submission" date="2019-02" db="EMBL/GenBank/DDBJ databases">
        <title>Deep-cultivation of Planctomycetes and their phenomic and genomic characterization uncovers novel biology.</title>
        <authorList>
            <person name="Wiegand S."/>
            <person name="Jogler M."/>
            <person name="Boedeker C."/>
            <person name="Pinto D."/>
            <person name="Vollmers J."/>
            <person name="Rivas-Marin E."/>
            <person name="Kohn T."/>
            <person name="Peeters S.H."/>
            <person name="Heuer A."/>
            <person name="Rast P."/>
            <person name="Oberbeckmann S."/>
            <person name="Bunk B."/>
            <person name="Jeske O."/>
            <person name="Meyerdierks A."/>
            <person name="Storesund J.E."/>
            <person name="Kallscheuer N."/>
            <person name="Luecker S."/>
            <person name="Lage O.M."/>
            <person name="Pohl T."/>
            <person name="Merkel B.J."/>
            <person name="Hornburger P."/>
            <person name="Mueller R.-W."/>
            <person name="Bruemmer F."/>
            <person name="Labrenz M."/>
            <person name="Spormann A.M."/>
            <person name="Op den Camp H."/>
            <person name="Overmann J."/>
            <person name="Amann R."/>
            <person name="Jetten M.S.M."/>
            <person name="Mascher T."/>
            <person name="Medema M.H."/>
            <person name="Devos D.P."/>
            <person name="Kaster A.-K."/>
            <person name="Ovreas L."/>
            <person name="Rohde M."/>
            <person name="Galperin M.Y."/>
            <person name="Jogler C."/>
        </authorList>
    </citation>
    <scope>NUCLEOTIDE SEQUENCE [LARGE SCALE GENOMIC DNA]</scope>
    <source>
        <strain evidence="7 8">V6</strain>
    </source>
</reference>
<evidence type="ECO:0000256" key="2">
    <source>
        <dbReference type="ARBA" id="ARBA00011900"/>
    </source>
</evidence>
<dbReference type="PRINTS" id="PR00505">
    <property type="entry name" value="D12N6MTFRASE"/>
</dbReference>
<dbReference type="Gene3D" id="3.40.50.150">
    <property type="entry name" value="Vaccinia Virus protein VP39"/>
    <property type="match status" value="1"/>
</dbReference>
<sequence length="380" mass="45086">MNLFWIHLRVSNFAKPDTMDKMTESTTSSRSLVFRRNIESLVQYDFLNQRAFADEVGVDYKWLRRLCHRGLERVDRRTESDLEKIAGHFELQISDLWRDGTAERFSPIQDQVLIKWTGSKRLQSEEIVSRFPQKIETYFEPFIGGGSVLYRLLKSDISVSRYRCSDTCRPLIELWRMVKENPRDLVLKYEEMWRRLQGEGALYYHRVRDEFNDSQCPTLFFFLLRTCRNGLIRFNRKGEFTAGFHHGRTGIKPETVRRIILDWSNLLRNYDVRFYCRNYQRIQASEGDLMYLDPPYRISPRFILYSGPFDFEKFFRWLRKQPANYLLSLNGYSGEDDIRVDVPTDLYGEHLLIDSGTSSLRRLNGNEGSALQDSLYVSKK</sequence>